<dbReference type="InterPro" id="IPR036637">
    <property type="entry name" value="Phosphohistidine_dom_sf"/>
</dbReference>
<evidence type="ECO:0000256" key="1">
    <source>
        <dbReference type="SAM" id="MobiDB-lite"/>
    </source>
</evidence>
<reference evidence="3 4" key="1">
    <citation type="submission" date="2020-08" db="EMBL/GenBank/DDBJ databases">
        <title>A Genomic Blueprint of the Chicken Gut Microbiome.</title>
        <authorList>
            <person name="Gilroy R."/>
            <person name="Ravi A."/>
            <person name="Getino M."/>
            <person name="Pursley I."/>
            <person name="Horton D.L."/>
            <person name="Alikhan N.-F."/>
            <person name="Baker D."/>
            <person name="Gharbi K."/>
            <person name="Hall N."/>
            <person name="Watson M."/>
            <person name="Adriaenssens E.M."/>
            <person name="Foster-Nyarko E."/>
            <person name="Jarju S."/>
            <person name="Secka A."/>
            <person name="Antonio M."/>
            <person name="Oren A."/>
            <person name="Chaudhuri R."/>
            <person name="La Ragione R.M."/>
            <person name="Hildebrand F."/>
            <person name="Pallen M.J."/>
        </authorList>
    </citation>
    <scope>NUCLEOTIDE SEQUENCE [LARGE SCALE GENOMIC DNA]</scope>
    <source>
        <strain evidence="3 4">Sa1YVA5</strain>
    </source>
</reference>
<evidence type="ECO:0000259" key="2">
    <source>
        <dbReference type="Pfam" id="PF00391"/>
    </source>
</evidence>
<evidence type="ECO:0000313" key="3">
    <source>
        <dbReference type="EMBL" id="MBD8029470.1"/>
    </source>
</evidence>
<proteinExistence type="predicted"/>
<evidence type="ECO:0000313" key="4">
    <source>
        <dbReference type="Proteomes" id="UP000650224"/>
    </source>
</evidence>
<organism evidence="3 4">
    <name type="scientific">Corynebacterium gallinarum</name>
    <dbReference type="NCBI Taxonomy" id="2762214"/>
    <lineage>
        <taxon>Bacteria</taxon>
        <taxon>Bacillati</taxon>
        <taxon>Actinomycetota</taxon>
        <taxon>Actinomycetes</taxon>
        <taxon>Mycobacteriales</taxon>
        <taxon>Corynebacteriaceae</taxon>
        <taxon>Corynebacterium</taxon>
    </lineage>
</organism>
<dbReference type="Gene3D" id="3.50.30.10">
    <property type="entry name" value="Phosphohistidine domain"/>
    <property type="match status" value="1"/>
</dbReference>
<feature type="domain" description="PEP-utilising enzyme mobile" evidence="2">
    <location>
        <begin position="529"/>
        <end position="600"/>
    </location>
</feature>
<name>A0A8I0HI45_9CORY</name>
<dbReference type="NCBIfam" id="NF006153">
    <property type="entry name" value="PRK08296.1-5"/>
    <property type="match status" value="1"/>
</dbReference>
<feature type="region of interest" description="Disordered" evidence="1">
    <location>
        <begin position="613"/>
        <end position="645"/>
    </location>
</feature>
<protein>
    <recommendedName>
        <fullName evidence="2">PEP-utilising enzyme mobile domain-containing protein</fullName>
    </recommendedName>
</protein>
<dbReference type="PANTHER" id="PTHR43615:SF1">
    <property type="entry name" value="PPDK_N DOMAIN-CONTAINING PROTEIN"/>
    <property type="match status" value="1"/>
</dbReference>
<gene>
    <name evidence="3" type="ORF">H9627_03840</name>
</gene>
<sequence length="645" mass="72534">MGNKSFLKPSDLPVPAGAEGWESIYPYYLVFQDKLMEQENEKFWFCDSQHWPTVFKPFETIGGEFAVKCLGQYNARHLMIPNANGIEFRVHLGYLYMSPIPVPEEQIAERIPHFQERITHYFQNWDTKLAEWKERVLGTINELESLEFKPLPDMVPMEDILSGKAKDGTEVLMENYDRLIQLAYQNWQYHFEFLNLGYIAYLDFFNYCKEIFPGIPDQSIATMVQGVDMELFRPDDELKTLAHLAVELGLQAQFANPDDPEATLAAIGNAPGGDQWLARWKEAQDPWFNFTVGNGFYGHDKYWIEHLELPLGYIADYIRRLDEGQVISRPKEELIAEKDRIVSEYRDLLEGDQLAMFDAKGQLAATAYPYVENHNFYIEHWTMSVFWRKVRELSRTLQGYGFWENEDDMLYLNRTEVRDVLFDLATGWGVGAPGGPIGTIIWPEEIERRKKIVTALKTARPAPALNTPPQTITEPFTRMLWGITTEQVQSWLGNDEDAEEGVLKGMAASPGLVEGRARVIMEADDLSQIQQGEILVAPVTAPSWGPIFGKIKATVTDIGGMMSHAAIVCREYGLPAVTGTGSASTTITTGQLLRVDGTKGTVTIVDESAAPIVEGPGAHSHHHGVDAEQPAGQPAAEPAEVPANV</sequence>
<dbReference type="SUPFAM" id="SSF52009">
    <property type="entry name" value="Phosphohistidine domain"/>
    <property type="match status" value="1"/>
</dbReference>
<dbReference type="NCBIfam" id="NF006150">
    <property type="entry name" value="PRK08296.1-2"/>
    <property type="match status" value="1"/>
</dbReference>
<dbReference type="RefSeq" id="WP_191732700.1">
    <property type="nucleotide sequence ID" value="NZ_JACSPR010000002.1"/>
</dbReference>
<dbReference type="EMBL" id="JACSPR010000002">
    <property type="protein sequence ID" value="MBD8029470.1"/>
    <property type="molecule type" value="Genomic_DNA"/>
</dbReference>
<dbReference type="Proteomes" id="UP000650224">
    <property type="component" value="Unassembled WGS sequence"/>
</dbReference>
<comment type="caution">
    <text evidence="3">The sequence shown here is derived from an EMBL/GenBank/DDBJ whole genome shotgun (WGS) entry which is preliminary data.</text>
</comment>
<dbReference type="GO" id="GO:0016772">
    <property type="term" value="F:transferase activity, transferring phosphorus-containing groups"/>
    <property type="evidence" value="ECO:0007669"/>
    <property type="project" value="InterPro"/>
</dbReference>
<keyword evidence="4" id="KW-1185">Reference proteome</keyword>
<dbReference type="PANTHER" id="PTHR43615">
    <property type="entry name" value="PHOSPHOENOLPYRUVATE SYNTHASE-RELATED"/>
    <property type="match status" value="1"/>
</dbReference>
<dbReference type="InterPro" id="IPR008279">
    <property type="entry name" value="PEP-util_enz_mobile_dom"/>
</dbReference>
<dbReference type="AlphaFoldDB" id="A0A8I0HI45"/>
<dbReference type="InterPro" id="IPR051549">
    <property type="entry name" value="PEP_Utilizing_Enz"/>
</dbReference>
<feature type="compositionally biased region" description="Low complexity" evidence="1">
    <location>
        <begin position="627"/>
        <end position="645"/>
    </location>
</feature>
<dbReference type="Pfam" id="PF00391">
    <property type="entry name" value="PEP-utilizers"/>
    <property type="match status" value="1"/>
</dbReference>
<accession>A0A8I0HI45</accession>